<gene>
    <name evidence="1" type="ORF">ACFFF8_01045</name>
</gene>
<dbReference type="Proteomes" id="UP001589858">
    <property type="component" value="Unassembled WGS sequence"/>
</dbReference>
<comment type="caution">
    <text evidence="1">The sequence shown here is derived from an EMBL/GenBank/DDBJ whole genome shotgun (WGS) entry which is preliminary data.</text>
</comment>
<dbReference type="RefSeq" id="WP_379489259.1">
    <property type="nucleotide sequence ID" value="NZ_JBHLTM010000008.1"/>
</dbReference>
<reference evidence="1 2" key="1">
    <citation type="submission" date="2024-09" db="EMBL/GenBank/DDBJ databases">
        <authorList>
            <person name="Sun Q."/>
            <person name="Mori K."/>
        </authorList>
    </citation>
    <scope>NUCLEOTIDE SEQUENCE [LARGE SCALE GENOMIC DNA]</scope>
    <source>
        <strain evidence="1 2">CICC 11035S</strain>
    </source>
</reference>
<dbReference type="Pfam" id="PF06891">
    <property type="entry name" value="P2_Phage_GpR"/>
    <property type="match status" value="1"/>
</dbReference>
<evidence type="ECO:0000313" key="1">
    <source>
        <dbReference type="EMBL" id="MFC0683171.1"/>
    </source>
</evidence>
<sequence>MKKPGLLREAIAVFLPETARDPDRLAMWVERGNIRATGNRQHGFSWEYELIVVAENFTGAPEMLFYVIVEWARYQQPDLLAGDAPPIPFETNIIDDKTSDVRITLALTEIVTVAMAGGAPVLTVIDETVPMLPDDTPLRAEEGPLTSIWAHDDDAPFQVAP</sequence>
<dbReference type="EMBL" id="JBHLTM010000008">
    <property type="protein sequence ID" value="MFC0683171.1"/>
    <property type="molecule type" value="Genomic_DNA"/>
</dbReference>
<dbReference type="InterPro" id="IPR009678">
    <property type="entry name" value="Phage_tail_completion_R"/>
</dbReference>
<name>A0ABV6S1R4_9SPHN</name>
<accession>A0ABV6S1R4</accession>
<evidence type="ECO:0000313" key="2">
    <source>
        <dbReference type="Proteomes" id="UP001589858"/>
    </source>
</evidence>
<proteinExistence type="predicted"/>
<keyword evidence="2" id="KW-1185">Reference proteome</keyword>
<protein>
    <submittedName>
        <fullName evidence="1">Phage tail protein</fullName>
    </submittedName>
</protein>
<organism evidence="1 2">
    <name type="scientific">Novosphingobium clariflavum</name>
    <dbReference type="NCBI Taxonomy" id="2029884"/>
    <lineage>
        <taxon>Bacteria</taxon>
        <taxon>Pseudomonadati</taxon>
        <taxon>Pseudomonadota</taxon>
        <taxon>Alphaproteobacteria</taxon>
        <taxon>Sphingomonadales</taxon>
        <taxon>Sphingomonadaceae</taxon>
        <taxon>Novosphingobium</taxon>
    </lineage>
</organism>